<keyword evidence="1" id="KW-1133">Transmembrane helix</keyword>
<evidence type="ECO:0000313" key="3">
    <source>
        <dbReference type="Proteomes" id="UP001216440"/>
    </source>
</evidence>
<keyword evidence="1" id="KW-0472">Membrane</keyword>
<accession>A0ABY8K379</accession>
<proteinExistence type="predicted"/>
<reference evidence="2 3" key="1">
    <citation type="submission" date="2023-03" db="EMBL/GenBank/DDBJ databases">
        <authorList>
            <person name="Mo P."/>
        </authorList>
    </citation>
    <scope>NUCLEOTIDE SEQUENCE [LARGE SCALE GENOMIC DNA]</scope>
    <source>
        <strain evidence="2 3">HUAS 5</strain>
    </source>
</reference>
<dbReference type="EMBL" id="CP121682">
    <property type="protein sequence ID" value="WGD40732.1"/>
    <property type="molecule type" value="Genomic_DNA"/>
</dbReference>
<organism evidence="2 3">
    <name type="scientific">Streptomyces cathayae</name>
    <dbReference type="NCBI Taxonomy" id="3031124"/>
    <lineage>
        <taxon>Bacteria</taxon>
        <taxon>Bacillati</taxon>
        <taxon>Actinomycetota</taxon>
        <taxon>Actinomycetes</taxon>
        <taxon>Kitasatosporales</taxon>
        <taxon>Streptomycetaceae</taxon>
        <taxon>Streptomyces</taxon>
    </lineage>
</organism>
<dbReference type="Proteomes" id="UP001216440">
    <property type="component" value="Chromosome"/>
</dbReference>
<feature type="transmembrane region" description="Helical" evidence="1">
    <location>
        <begin position="41"/>
        <end position="59"/>
    </location>
</feature>
<protein>
    <submittedName>
        <fullName evidence="2">Uncharacterized protein</fullName>
    </submittedName>
</protein>
<name>A0ABY8K379_9ACTN</name>
<evidence type="ECO:0000256" key="1">
    <source>
        <dbReference type="SAM" id="Phobius"/>
    </source>
</evidence>
<keyword evidence="3" id="KW-1185">Reference proteome</keyword>
<feature type="transmembrane region" description="Helical" evidence="1">
    <location>
        <begin position="18"/>
        <end position="35"/>
    </location>
</feature>
<keyword evidence="1" id="KW-0812">Transmembrane</keyword>
<evidence type="ECO:0000313" key="2">
    <source>
        <dbReference type="EMBL" id="WGD40732.1"/>
    </source>
</evidence>
<gene>
    <name evidence="2" type="ORF">PYS65_11555</name>
</gene>
<sequence length="69" mass="7073">MSVTSANSLSIPRLRDRAAVLVVIVVVYVPVAQIQDVLTSLIALSAVLVCGSAVSAVSARRPQANVTVG</sequence>
<dbReference type="RefSeq" id="WP_279333862.1">
    <property type="nucleotide sequence ID" value="NZ_CP121682.1"/>
</dbReference>